<dbReference type="InterPro" id="IPR020095">
    <property type="entry name" value="PsdUridine_synth_TruA_C"/>
</dbReference>
<evidence type="ECO:0000259" key="8">
    <source>
        <dbReference type="Pfam" id="PF01416"/>
    </source>
</evidence>
<comment type="catalytic activity">
    <reaction evidence="4 7">
        <text>uridine(38/39/40) in tRNA = pseudouridine(38/39/40) in tRNA</text>
        <dbReference type="Rhea" id="RHEA:22376"/>
        <dbReference type="Rhea" id="RHEA-COMP:10085"/>
        <dbReference type="Rhea" id="RHEA-COMP:10087"/>
        <dbReference type="ChEBI" id="CHEBI:65314"/>
        <dbReference type="ChEBI" id="CHEBI:65315"/>
        <dbReference type="EC" id="5.4.99.12"/>
    </reaction>
</comment>
<evidence type="ECO:0000256" key="6">
    <source>
        <dbReference type="PIRSR" id="PIRSR001430-2"/>
    </source>
</evidence>
<evidence type="ECO:0000256" key="1">
    <source>
        <dbReference type="ARBA" id="ARBA00009375"/>
    </source>
</evidence>
<dbReference type="Pfam" id="PF01416">
    <property type="entry name" value="PseudoU_synth_1"/>
    <property type="match status" value="2"/>
</dbReference>
<dbReference type="PANTHER" id="PTHR11142">
    <property type="entry name" value="PSEUDOURIDYLATE SYNTHASE"/>
    <property type="match status" value="1"/>
</dbReference>
<dbReference type="NCBIfam" id="TIGR00071">
    <property type="entry name" value="hisT_truA"/>
    <property type="match status" value="1"/>
</dbReference>
<sequence>MTAAPLTGRQRIALAVEYDGSGFLGWQRLSHGPTVEGVLEAAVARVANEAVDIQGCGRTDAGVHAINQIVHFDTTAVRPMRGWILGCNSNLPSSVVVTWAGIVPPEFHARFWARRRRYRYIILNRAVRPALGAGYLTWERRPLDAGRMHEAAQALIGEHDFSAFRAAACQARHARRRMHEVGVRREGDRVVVEVEANAFLHHMVRNIVGALLPIGRGDRDPGWVAELLAGRTRIREVVTAPPDGLTFLGPRYPRGLGLPGWLECDDPL</sequence>
<dbReference type="InterPro" id="IPR020094">
    <property type="entry name" value="TruA/RsuA/RluB/E/F_N"/>
</dbReference>
<comment type="caution">
    <text evidence="4">Lacks conserved residue(s) required for the propagation of feature annotation.</text>
</comment>
<dbReference type="InterPro" id="IPR001406">
    <property type="entry name" value="PsdUridine_synth_TruA"/>
</dbReference>
<dbReference type="FunFam" id="3.30.70.580:FF:000001">
    <property type="entry name" value="tRNA pseudouridine synthase A"/>
    <property type="match status" value="1"/>
</dbReference>
<name>A0A4R3L9L1_9GAMM</name>
<keyword evidence="3 4" id="KW-0413">Isomerase</keyword>
<evidence type="ECO:0000256" key="4">
    <source>
        <dbReference type="HAMAP-Rule" id="MF_00171"/>
    </source>
</evidence>
<gene>
    <name evidence="4" type="primary">truA</name>
    <name evidence="9" type="ORF">EDC25_11520</name>
</gene>
<comment type="subunit">
    <text evidence="4">Homodimer.</text>
</comment>
<evidence type="ECO:0000313" key="9">
    <source>
        <dbReference type="EMBL" id="TCS96332.1"/>
    </source>
</evidence>
<dbReference type="PIRSF" id="PIRSF001430">
    <property type="entry name" value="tRNA_psdUrid_synth"/>
    <property type="match status" value="1"/>
</dbReference>
<dbReference type="Gene3D" id="3.30.70.660">
    <property type="entry name" value="Pseudouridine synthase I, catalytic domain, C-terminal subdomain"/>
    <property type="match status" value="1"/>
</dbReference>
<keyword evidence="2 4" id="KW-0819">tRNA processing</keyword>
<evidence type="ECO:0000256" key="3">
    <source>
        <dbReference type="ARBA" id="ARBA00023235"/>
    </source>
</evidence>
<comment type="similarity">
    <text evidence="1 4 7">Belongs to the tRNA pseudouridine synthase TruA family.</text>
</comment>
<dbReference type="CDD" id="cd02570">
    <property type="entry name" value="PseudoU_synth_EcTruA"/>
    <property type="match status" value="1"/>
</dbReference>
<comment type="caution">
    <text evidence="9">The sequence shown here is derived from an EMBL/GenBank/DDBJ whole genome shotgun (WGS) entry which is preliminary data.</text>
</comment>
<evidence type="ECO:0000256" key="7">
    <source>
        <dbReference type="RuleBase" id="RU003792"/>
    </source>
</evidence>
<feature type="domain" description="Pseudouridine synthase I TruA alpha/beta" evidence="8">
    <location>
        <begin position="15"/>
        <end position="111"/>
    </location>
</feature>
<dbReference type="Gene3D" id="3.30.70.580">
    <property type="entry name" value="Pseudouridine synthase I, catalytic domain, N-terminal subdomain"/>
    <property type="match status" value="1"/>
</dbReference>
<protein>
    <recommendedName>
        <fullName evidence="4">tRNA pseudouridine synthase A</fullName>
        <ecNumber evidence="4">5.4.99.12</ecNumber>
    </recommendedName>
    <alternativeName>
        <fullName evidence="4">tRNA pseudouridine(38-40) synthase</fullName>
    </alternativeName>
    <alternativeName>
        <fullName evidence="4">tRNA pseudouridylate synthase I</fullName>
    </alternativeName>
    <alternativeName>
        <fullName evidence="4">tRNA-uridine isomerase I</fullName>
    </alternativeName>
</protein>
<dbReference type="GO" id="GO:0003723">
    <property type="term" value="F:RNA binding"/>
    <property type="evidence" value="ECO:0007669"/>
    <property type="project" value="InterPro"/>
</dbReference>
<proteinExistence type="inferred from homology"/>
<comment type="function">
    <text evidence="4">Formation of pseudouridine at positions 38, 39 and 40 in the anticodon stem and loop of transfer RNAs.</text>
</comment>
<dbReference type="Proteomes" id="UP000294599">
    <property type="component" value="Unassembled WGS sequence"/>
</dbReference>
<dbReference type="PANTHER" id="PTHR11142:SF0">
    <property type="entry name" value="TRNA PSEUDOURIDINE SYNTHASE-LIKE 1"/>
    <property type="match status" value="1"/>
</dbReference>
<dbReference type="AlphaFoldDB" id="A0A4R3L9L1"/>
<dbReference type="HAMAP" id="MF_00171">
    <property type="entry name" value="TruA"/>
    <property type="match status" value="1"/>
</dbReference>
<evidence type="ECO:0000313" key="10">
    <source>
        <dbReference type="Proteomes" id="UP000294599"/>
    </source>
</evidence>
<dbReference type="InterPro" id="IPR020097">
    <property type="entry name" value="PsdUridine_synth_TruA_a/b_dom"/>
</dbReference>
<dbReference type="EC" id="5.4.99.12" evidence="4"/>
<dbReference type="EMBL" id="SMAF01000015">
    <property type="protein sequence ID" value="TCS96332.1"/>
    <property type="molecule type" value="Genomic_DNA"/>
</dbReference>
<evidence type="ECO:0000256" key="2">
    <source>
        <dbReference type="ARBA" id="ARBA00022694"/>
    </source>
</evidence>
<evidence type="ECO:0000256" key="5">
    <source>
        <dbReference type="PIRSR" id="PIRSR001430-1"/>
    </source>
</evidence>
<feature type="binding site" evidence="4 6">
    <location>
        <position position="118"/>
    </location>
    <ligand>
        <name>substrate</name>
    </ligand>
</feature>
<dbReference type="GO" id="GO:0031119">
    <property type="term" value="P:tRNA pseudouridine synthesis"/>
    <property type="evidence" value="ECO:0007669"/>
    <property type="project" value="UniProtKB-UniRule"/>
</dbReference>
<organism evidence="9 10">
    <name type="scientific">Pseudofulvimonas gallinarii</name>
    <dbReference type="NCBI Taxonomy" id="634155"/>
    <lineage>
        <taxon>Bacteria</taxon>
        <taxon>Pseudomonadati</taxon>
        <taxon>Pseudomonadota</taxon>
        <taxon>Gammaproteobacteria</taxon>
        <taxon>Lysobacterales</taxon>
        <taxon>Rhodanobacteraceae</taxon>
        <taxon>Pseudofulvimonas</taxon>
    </lineage>
</organism>
<reference evidence="9 10" key="1">
    <citation type="submission" date="2019-03" db="EMBL/GenBank/DDBJ databases">
        <title>Genomic Encyclopedia of Type Strains, Phase IV (KMG-IV): sequencing the most valuable type-strain genomes for metagenomic binning, comparative biology and taxonomic classification.</title>
        <authorList>
            <person name="Goeker M."/>
        </authorList>
    </citation>
    <scope>NUCLEOTIDE SEQUENCE [LARGE SCALE GENOMIC DNA]</scope>
    <source>
        <strain evidence="9 10">DSM 21944</strain>
    </source>
</reference>
<dbReference type="GO" id="GO:0160147">
    <property type="term" value="F:tRNA pseudouridine(38-40) synthase activity"/>
    <property type="evidence" value="ECO:0007669"/>
    <property type="project" value="UniProtKB-EC"/>
</dbReference>
<accession>A0A4R3L9L1</accession>
<feature type="active site" description="Nucleophile" evidence="4 5">
    <location>
        <position position="60"/>
    </location>
</feature>
<feature type="domain" description="Pseudouridine synthase I TruA alpha/beta" evidence="8">
    <location>
        <begin position="151"/>
        <end position="253"/>
    </location>
</feature>
<dbReference type="SUPFAM" id="SSF55120">
    <property type="entry name" value="Pseudouridine synthase"/>
    <property type="match status" value="1"/>
</dbReference>
<dbReference type="InterPro" id="IPR020103">
    <property type="entry name" value="PsdUridine_synth_cat_dom_sf"/>
</dbReference>
<keyword evidence="10" id="KW-1185">Reference proteome</keyword>